<evidence type="ECO:0000259" key="1">
    <source>
        <dbReference type="Pfam" id="PF21787"/>
    </source>
</evidence>
<dbReference type="Pfam" id="PF21788">
    <property type="entry name" value="TNP-like_GBD"/>
    <property type="match status" value="1"/>
</dbReference>
<dbReference type="InterPro" id="IPR048367">
    <property type="entry name" value="TNP-like_RNaseH_C"/>
</dbReference>
<dbReference type="PANTHER" id="PTHR47577:SF2">
    <property type="entry name" value="THAP DOMAIN CONTAINING 9"/>
    <property type="match status" value="1"/>
</dbReference>
<dbReference type="PANTHER" id="PTHR47577">
    <property type="entry name" value="THAP DOMAIN-CONTAINING PROTEIN 6"/>
    <property type="match status" value="1"/>
</dbReference>
<dbReference type="Pfam" id="PF21787">
    <property type="entry name" value="TNP-like_RNaseH_N"/>
    <property type="match status" value="1"/>
</dbReference>
<evidence type="ECO:0000313" key="5">
    <source>
        <dbReference type="Proteomes" id="UP000475862"/>
    </source>
</evidence>
<feature type="domain" description="Transposable element P transposase-like GTP-binding insertion" evidence="2">
    <location>
        <begin position="121"/>
        <end position="221"/>
    </location>
</feature>
<dbReference type="AlphaFoldDB" id="A0A6G0T9J8"/>
<proteinExistence type="predicted"/>
<accession>A0A6G0T9J8</accession>
<name>A0A6G0T9J8_APHGL</name>
<dbReference type="Proteomes" id="UP000475862">
    <property type="component" value="Unassembled WGS sequence"/>
</dbReference>
<evidence type="ECO:0000313" key="4">
    <source>
        <dbReference type="EMBL" id="KAE9528673.1"/>
    </source>
</evidence>
<reference evidence="4 5" key="1">
    <citation type="submission" date="2019-08" db="EMBL/GenBank/DDBJ databases">
        <title>The genome of the soybean aphid Biotype 1, its phylome, world population structure and adaptation to the North American continent.</title>
        <authorList>
            <person name="Giordano R."/>
            <person name="Donthu R.K."/>
            <person name="Hernandez A.G."/>
            <person name="Wright C.L."/>
            <person name="Zimin A.V."/>
        </authorList>
    </citation>
    <scope>NUCLEOTIDE SEQUENCE [LARGE SCALE GENOMIC DNA]</scope>
    <source>
        <tissue evidence="4">Whole aphids</tissue>
    </source>
</reference>
<dbReference type="EMBL" id="VYZN01000048">
    <property type="protein sequence ID" value="KAE9528673.1"/>
    <property type="molecule type" value="Genomic_DNA"/>
</dbReference>
<keyword evidence="5" id="KW-1185">Reference proteome</keyword>
<protein>
    <recommendedName>
        <fullName evidence="6">Transposable element P transposase</fullName>
    </recommendedName>
</protein>
<sequence>MYIKEYLEYSKNYDFIEGFEDFGHYGRTNKSANCVMMFMAQGLFSPWQFPVAYFLAHSEVKHKLLKDLIIDILTELFKNGLCLLMTVFYETMLTLDVNKMSTEKKHFLAQQIRYYEEGCSFEKDNMTVAAFSDITKTYEIGKNNIKSKSLLKITEAHTYPSSFQKMRVKLAVQFFSHTMASTIRTCIETDELKSQTAKNTADFVDFINKLFDCLNSKTLYSLNPYNCGLSDSGITQTITGILSFFEDAKSINNEVSFILTNRLNQDVLENLFSIMRQKGGYNKNPTARTIRTSFRSICIFSLCTSKGANCENDIENTDYQTTEEVSILLEGKQINNIENNENDQSSDTNSECSVNDTDISVPEDLNTISVTLEDYSVTYFAGYLAFKCIKKFNCEYCKGELIIEKDLNDKNQMLIINKNYSSFNTGLKAPTEMLNSIIDTILNIFEKNFDNVKHKKKS</sequence>
<evidence type="ECO:0008006" key="6">
    <source>
        <dbReference type="Google" id="ProtNLM"/>
    </source>
</evidence>
<feature type="domain" description="Transposable element P transposase-like RNase H" evidence="1">
    <location>
        <begin position="1"/>
        <end position="88"/>
    </location>
</feature>
<dbReference type="Pfam" id="PF21789">
    <property type="entry name" value="TNP-like_RNaseH_C"/>
    <property type="match status" value="1"/>
</dbReference>
<evidence type="ECO:0000259" key="3">
    <source>
        <dbReference type="Pfam" id="PF21789"/>
    </source>
</evidence>
<gene>
    <name evidence="4" type="ORF">AGLY_012248</name>
</gene>
<dbReference type="InterPro" id="IPR048365">
    <property type="entry name" value="TNP-like_RNaseH_N"/>
</dbReference>
<evidence type="ECO:0000259" key="2">
    <source>
        <dbReference type="Pfam" id="PF21788"/>
    </source>
</evidence>
<feature type="domain" description="Transposable element P transposase-like RNase H C-terminal" evidence="3">
    <location>
        <begin position="262"/>
        <end position="292"/>
    </location>
</feature>
<organism evidence="4 5">
    <name type="scientific">Aphis glycines</name>
    <name type="common">Soybean aphid</name>
    <dbReference type="NCBI Taxonomy" id="307491"/>
    <lineage>
        <taxon>Eukaryota</taxon>
        <taxon>Metazoa</taxon>
        <taxon>Ecdysozoa</taxon>
        <taxon>Arthropoda</taxon>
        <taxon>Hexapoda</taxon>
        <taxon>Insecta</taxon>
        <taxon>Pterygota</taxon>
        <taxon>Neoptera</taxon>
        <taxon>Paraneoptera</taxon>
        <taxon>Hemiptera</taxon>
        <taxon>Sternorrhyncha</taxon>
        <taxon>Aphidomorpha</taxon>
        <taxon>Aphidoidea</taxon>
        <taxon>Aphididae</taxon>
        <taxon>Aphidini</taxon>
        <taxon>Aphis</taxon>
        <taxon>Aphis</taxon>
    </lineage>
</organism>
<dbReference type="InterPro" id="IPR048366">
    <property type="entry name" value="TNP-like_GBD"/>
</dbReference>
<dbReference type="OrthoDB" id="6620988at2759"/>
<comment type="caution">
    <text evidence="4">The sequence shown here is derived from an EMBL/GenBank/DDBJ whole genome shotgun (WGS) entry which is preliminary data.</text>
</comment>